<feature type="domain" description="Response regulatory" evidence="6">
    <location>
        <begin position="8"/>
        <end position="122"/>
    </location>
</feature>
<dbReference type="PRINTS" id="PR00038">
    <property type="entry name" value="HTHLUXR"/>
</dbReference>
<dbReference type="InterPro" id="IPR001789">
    <property type="entry name" value="Sig_transdc_resp-reg_receiver"/>
</dbReference>
<dbReference type="PROSITE" id="PS50043">
    <property type="entry name" value="HTH_LUXR_2"/>
    <property type="match status" value="1"/>
</dbReference>
<protein>
    <submittedName>
        <fullName evidence="7">Response regulator transcription factor</fullName>
    </submittedName>
</protein>
<dbReference type="PANTHER" id="PTHR44688">
    <property type="entry name" value="DNA-BINDING TRANSCRIPTIONAL ACTIVATOR DEVR_DOSR"/>
    <property type="match status" value="1"/>
</dbReference>
<dbReference type="InterPro" id="IPR000792">
    <property type="entry name" value="Tscrpt_reg_LuxR_C"/>
</dbReference>
<dbReference type="InterPro" id="IPR011006">
    <property type="entry name" value="CheY-like_superfamily"/>
</dbReference>
<feature type="modified residue" description="4-aspartylphosphate" evidence="4">
    <location>
        <position position="57"/>
    </location>
</feature>
<dbReference type="InterPro" id="IPR016032">
    <property type="entry name" value="Sig_transdc_resp-reg_C-effctor"/>
</dbReference>
<feature type="domain" description="HTH luxR-type" evidence="5">
    <location>
        <begin position="138"/>
        <end position="203"/>
    </location>
</feature>
<organism evidence="7 8">
    <name type="scientific">Isoalcanivorax beigongshangi</name>
    <dbReference type="NCBI Taxonomy" id="3238810"/>
    <lineage>
        <taxon>Bacteria</taxon>
        <taxon>Pseudomonadati</taxon>
        <taxon>Pseudomonadota</taxon>
        <taxon>Gammaproteobacteria</taxon>
        <taxon>Oceanospirillales</taxon>
        <taxon>Alcanivoracaceae</taxon>
        <taxon>Isoalcanivorax</taxon>
    </lineage>
</organism>
<keyword evidence="8" id="KW-1185">Reference proteome</keyword>
<dbReference type="SMART" id="SM00448">
    <property type="entry name" value="REC"/>
    <property type="match status" value="1"/>
</dbReference>
<accession>A0ABV4AKK9</accession>
<evidence type="ECO:0000256" key="1">
    <source>
        <dbReference type="ARBA" id="ARBA00023015"/>
    </source>
</evidence>
<comment type="caution">
    <text evidence="7">The sequence shown here is derived from an EMBL/GenBank/DDBJ whole genome shotgun (WGS) entry which is preliminary data.</text>
</comment>
<evidence type="ECO:0000313" key="8">
    <source>
        <dbReference type="Proteomes" id="UP001562065"/>
    </source>
</evidence>
<dbReference type="Pfam" id="PF00196">
    <property type="entry name" value="GerE"/>
    <property type="match status" value="1"/>
</dbReference>
<dbReference type="RefSeq" id="WP_369455825.1">
    <property type="nucleotide sequence ID" value="NZ_JBGCUO010000001.1"/>
</dbReference>
<evidence type="ECO:0000256" key="3">
    <source>
        <dbReference type="ARBA" id="ARBA00023163"/>
    </source>
</evidence>
<dbReference type="CDD" id="cd17537">
    <property type="entry name" value="REC_FixJ"/>
    <property type="match status" value="1"/>
</dbReference>
<dbReference type="SUPFAM" id="SSF52172">
    <property type="entry name" value="CheY-like"/>
    <property type="match status" value="1"/>
</dbReference>
<evidence type="ECO:0000256" key="2">
    <source>
        <dbReference type="ARBA" id="ARBA00023125"/>
    </source>
</evidence>
<proteinExistence type="predicted"/>
<keyword evidence="1" id="KW-0805">Transcription regulation</keyword>
<keyword evidence="3" id="KW-0804">Transcription</keyword>
<sequence length="217" mass="23833">MNSSDEQWVYVVDDDPGMIDSTLWLLESVGLRGLPYTSGQAFLEDCQDDAPACILLDVRMPGLGGLGVQEALADRGIRLPVIFVSGHADVPIVLRAFRAGAFDFLEKPYNEQLLLDSVQKALQQRRAQHQRIRAEQALDAKLATLTARERDVFLPLAQGYGNREVAEQLGISVKTVDLYRSRVMKRLQATSLPDLVGMAVAAGLLDPLNLRPLPPNG</sequence>
<evidence type="ECO:0000259" key="6">
    <source>
        <dbReference type="PROSITE" id="PS50110"/>
    </source>
</evidence>
<evidence type="ECO:0000313" key="7">
    <source>
        <dbReference type="EMBL" id="MEY1662591.1"/>
    </source>
</evidence>
<dbReference type="Pfam" id="PF00072">
    <property type="entry name" value="Response_reg"/>
    <property type="match status" value="1"/>
</dbReference>
<keyword evidence="4" id="KW-0597">Phosphoprotein</keyword>
<dbReference type="InterPro" id="IPR036388">
    <property type="entry name" value="WH-like_DNA-bd_sf"/>
</dbReference>
<name>A0ABV4AKK9_9GAMM</name>
<dbReference type="Gene3D" id="1.10.10.10">
    <property type="entry name" value="Winged helix-like DNA-binding domain superfamily/Winged helix DNA-binding domain"/>
    <property type="match status" value="1"/>
</dbReference>
<dbReference type="PROSITE" id="PS50110">
    <property type="entry name" value="RESPONSE_REGULATORY"/>
    <property type="match status" value="1"/>
</dbReference>
<dbReference type="Proteomes" id="UP001562065">
    <property type="component" value="Unassembled WGS sequence"/>
</dbReference>
<evidence type="ECO:0000259" key="5">
    <source>
        <dbReference type="PROSITE" id="PS50043"/>
    </source>
</evidence>
<keyword evidence="2" id="KW-0238">DNA-binding</keyword>
<gene>
    <name evidence="7" type="ORF">AB5I84_10570</name>
</gene>
<evidence type="ECO:0000256" key="4">
    <source>
        <dbReference type="PROSITE-ProRule" id="PRU00169"/>
    </source>
</evidence>
<dbReference type="CDD" id="cd06170">
    <property type="entry name" value="LuxR_C_like"/>
    <property type="match status" value="1"/>
</dbReference>
<dbReference type="PROSITE" id="PS00622">
    <property type="entry name" value="HTH_LUXR_1"/>
    <property type="match status" value="1"/>
</dbReference>
<reference evidence="7 8" key="1">
    <citation type="submission" date="2024-07" db="EMBL/GenBank/DDBJ databases">
        <authorList>
            <person name="Ren Q."/>
        </authorList>
    </citation>
    <scope>NUCLEOTIDE SEQUENCE [LARGE SCALE GENOMIC DNA]</scope>
    <source>
        <strain evidence="7 8">REN37</strain>
    </source>
</reference>
<dbReference type="PANTHER" id="PTHR44688:SF16">
    <property type="entry name" value="DNA-BINDING TRANSCRIPTIONAL ACTIVATOR DEVR_DOSR"/>
    <property type="match status" value="1"/>
</dbReference>
<dbReference type="Gene3D" id="3.40.50.2300">
    <property type="match status" value="1"/>
</dbReference>
<dbReference type="SMART" id="SM00421">
    <property type="entry name" value="HTH_LUXR"/>
    <property type="match status" value="1"/>
</dbReference>
<dbReference type="EMBL" id="JBGCUO010000001">
    <property type="protein sequence ID" value="MEY1662591.1"/>
    <property type="molecule type" value="Genomic_DNA"/>
</dbReference>
<dbReference type="SUPFAM" id="SSF46894">
    <property type="entry name" value="C-terminal effector domain of the bipartite response regulators"/>
    <property type="match status" value="1"/>
</dbReference>